<organism evidence="3">
    <name type="scientific">mine drainage metagenome</name>
    <dbReference type="NCBI Taxonomy" id="410659"/>
    <lineage>
        <taxon>unclassified sequences</taxon>
        <taxon>metagenomes</taxon>
        <taxon>ecological metagenomes</taxon>
    </lineage>
</organism>
<evidence type="ECO:0000313" key="3">
    <source>
        <dbReference type="EMBL" id="EQD54097.1"/>
    </source>
</evidence>
<dbReference type="Pfam" id="PF13602">
    <property type="entry name" value="ADH_zinc_N_2"/>
    <property type="match status" value="1"/>
</dbReference>
<dbReference type="Gene3D" id="3.40.50.720">
    <property type="entry name" value="NAD(P)-binding Rossmann-like Domain"/>
    <property type="match status" value="1"/>
</dbReference>
<evidence type="ECO:0000256" key="1">
    <source>
        <dbReference type="ARBA" id="ARBA00022857"/>
    </source>
</evidence>
<evidence type="ECO:0000256" key="2">
    <source>
        <dbReference type="ARBA" id="ARBA00023002"/>
    </source>
</evidence>
<dbReference type="Gene3D" id="3.90.180.10">
    <property type="entry name" value="Medium-chain alcohol dehydrogenases, catalytic domain"/>
    <property type="match status" value="1"/>
</dbReference>
<name>T1AAR5_9ZZZZ</name>
<dbReference type="EMBL" id="AUZY01006517">
    <property type="protein sequence ID" value="EQD54097.1"/>
    <property type="molecule type" value="Genomic_DNA"/>
</dbReference>
<dbReference type="GO" id="GO:0003960">
    <property type="term" value="F:quinone reductase (NADPH) activity"/>
    <property type="evidence" value="ECO:0007669"/>
    <property type="project" value="UniProtKB-EC"/>
</dbReference>
<protein>
    <submittedName>
        <fullName evidence="3">Alcohol dehydrogenase, zinc-binding domain protein</fullName>
        <ecNumber evidence="3">1.6.5.5</ecNumber>
    </submittedName>
</protein>
<reference evidence="3" key="2">
    <citation type="journal article" date="2014" name="ISME J.">
        <title>Microbial stratification in low pH oxic and suboxic macroscopic growths along an acid mine drainage.</title>
        <authorList>
            <person name="Mendez-Garcia C."/>
            <person name="Mesa V."/>
            <person name="Sprenger R.R."/>
            <person name="Richter M."/>
            <person name="Diez M.S."/>
            <person name="Solano J."/>
            <person name="Bargiela R."/>
            <person name="Golyshina O.V."/>
            <person name="Manteca A."/>
            <person name="Ramos J.L."/>
            <person name="Gallego J.R."/>
            <person name="Llorente I."/>
            <person name="Martins Dos Santos V.A."/>
            <person name="Jensen O.N."/>
            <person name="Pelaez A.I."/>
            <person name="Sanchez J."/>
            <person name="Ferrer M."/>
        </authorList>
    </citation>
    <scope>NUCLEOTIDE SEQUENCE</scope>
</reference>
<dbReference type="AlphaFoldDB" id="T1AAR5"/>
<gene>
    <name evidence="3" type="ORF">B1B_09844</name>
</gene>
<keyword evidence="2 3" id="KW-0560">Oxidoreductase</keyword>
<dbReference type="EC" id="1.6.5.5" evidence="3"/>
<comment type="caution">
    <text evidence="3">The sequence shown here is derived from an EMBL/GenBank/DDBJ whole genome shotgun (WGS) entry which is preliminary data.</text>
</comment>
<dbReference type="SUPFAM" id="SSF51735">
    <property type="entry name" value="NAD(P)-binding Rossmann-fold domains"/>
    <property type="match status" value="1"/>
</dbReference>
<feature type="non-terminal residue" evidence="3">
    <location>
        <position position="1"/>
    </location>
</feature>
<dbReference type="GO" id="GO:0070402">
    <property type="term" value="F:NADPH binding"/>
    <property type="evidence" value="ECO:0007669"/>
    <property type="project" value="TreeGrafter"/>
</dbReference>
<dbReference type="PANTHER" id="PTHR48106">
    <property type="entry name" value="QUINONE OXIDOREDUCTASE PIG3-RELATED"/>
    <property type="match status" value="1"/>
</dbReference>
<sequence>VARLLGANATAVTRTPEHHQRLRDVGATLAITADDETSLTPVDVVIELVGAAHLEAVQAILAPRARIVVIGVGSGARAQIDLRRVMTLRATLTGSTLRARSREEKTEVTERACATLADAWSRGVLRVPVARTFDVAEAAAAYEYFSRPGKFGKVVLVVDAAP</sequence>
<accession>T1AAR5</accession>
<dbReference type="InterPro" id="IPR036291">
    <property type="entry name" value="NAD(P)-bd_dom_sf"/>
</dbReference>
<dbReference type="PANTHER" id="PTHR48106:SF18">
    <property type="entry name" value="QUINONE OXIDOREDUCTASE PIG3"/>
    <property type="match status" value="1"/>
</dbReference>
<proteinExistence type="predicted"/>
<reference evidence="3" key="1">
    <citation type="submission" date="2013-08" db="EMBL/GenBank/DDBJ databases">
        <authorList>
            <person name="Mendez C."/>
            <person name="Richter M."/>
            <person name="Ferrer M."/>
            <person name="Sanchez J."/>
        </authorList>
    </citation>
    <scope>NUCLEOTIDE SEQUENCE</scope>
</reference>
<keyword evidence="1" id="KW-0521">NADP</keyword>